<dbReference type="EMBL" id="CAMXCT020006627">
    <property type="protein sequence ID" value="CAL1170655.1"/>
    <property type="molecule type" value="Genomic_DNA"/>
</dbReference>
<evidence type="ECO:0000256" key="5">
    <source>
        <dbReference type="ARBA" id="ARBA00022723"/>
    </source>
</evidence>
<dbReference type="Gene3D" id="3.60.10.10">
    <property type="entry name" value="Endonuclease/exonuclease/phosphatase"/>
    <property type="match status" value="1"/>
</dbReference>
<evidence type="ECO:0000256" key="2">
    <source>
        <dbReference type="ARBA" id="ARBA00001946"/>
    </source>
</evidence>
<keyword evidence="14" id="KW-1185">Reference proteome</keyword>
<evidence type="ECO:0000313" key="12">
    <source>
        <dbReference type="EMBL" id="CAI4017280.1"/>
    </source>
</evidence>
<gene>
    <name evidence="12" type="ORF">C1SCF055_LOCUS41937</name>
</gene>
<reference evidence="12" key="1">
    <citation type="submission" date="2022-10" db="EMBL/GenBank/DDBJ databases">
        <authorList>
            <person name="Chen Y."/>
            <person name="Dougan E. K."/>
            <person name="Chan C."/>
            <person name="Rhodes N."/>
            <person name="Thang M."/>
        </authorList>
    </citation>
    <scope>NUCLEOTIDE SEQUENCE</scope>
</reference>
<accession>A0A9P1DX68</accession>
<keyword evidence="4" id="KW-0540">Nuclease</keyword>
<evidence type="ECO:0000256" key="7">
    <source>
        <dbReference type="ARBA" id="ARBA00022801"/>
    </source>
</evidence>
<keyword evidence="6" id="KW-0227">DNA damage</keyword>
<comment type="cofactor">
    <cofactor evidence="1">
        <name>Mn(2+)</name>
        <dbReference type="ChEBI" id="CHEBI:29035"/>
    </cofactor>
</comment>
<evidence type="ECO:0000313" key="13">
    <source>
        <dbReference type="EMBL" id="CAL1170655.1"/>
    </source>
</evidence>
<dbReference type="InterPro" id="IPR005135">
    <property type="entry name" value="Endo/exonuclease/phosphatase"/>
</dbReference>
<evidence type="ECO:0000256" key="6">
    <source>
        <dbReference type="ARBA" id="ARBA00022763"/>
    </source>
</evidence>
<evidence type="ECO:0000256" key="10">
    <source>
        <dbReference type="ARBA" id="ARBA00023242"/>
    </source>
</evidence>
<protein>
    <recommendedName>
        <fullName evidence="11">Endonuclease/exonuclease/phosphatase domain-containing protein</fullName>
    </recommendedName>
</protein>
<name>A0A9P1DX68_9DINO</name>
<dbReference type="GO" id="GO:0006281">
    <property type="term" value="P:DNA repair"/>
    <property type="evidence" value="ECO:0007669"/>
    <property type="project" value="UniProtKB-KW"/>
</dbReference>
<comment type="caution">
    <text evidence="12">The sequence shown here is derived from an EMBL/GenBank/DDBJ whole genome shotgun (WGS) entry which is preliminary data.</text>
</comment>
<comment type="subcellular location">
    <subcellularLocation>
        <location evidence="3">Nucleus</location>
        <location evidence="3">PML body</location>
    </subcellularLocation>
</comment>
<dbReference type="InterPro" id="IPR051547">
    <property type="entry name" value="TDP2-like"/>
</dbReference>
<dbReference type="GO" id="GO:0016787">
    <property type="term" value="F:hydrolase activity"/>
    <property type="evidence" value="ECO:0007669"/>
    <property type="project" value="UniProtKB-KW"/>
</dbReference>
<dbReference type="PANTHER" id="PTHR15822:SF4">
    <property type="entry name" value="TYROSYL-DNA PHOSPHODIESTERASE 2"/>
    <property type="match status" value="1"/>
</dbReference>
<dbReference type="Pfam" id="PF03372">
    <property type="entry name" value="Exo_endo_phos"/>
    <property type="match status" value="1"/>
</dbReference>
<dbReference type="Proteomes" id="UP001152797">
    <property type="component" value="Unassembled WGS sequence"/>
</dbReference>
<evidence type="ECO:0000256" key="9">
    <source>
        <dbReference type="ARBA" id="ARBA00023204"/>
    </source>
</evidence>
<keyword evidence="5" id="KW-0479">Metal-binding</keyword>
<evidence type="ECO:0000256" key="1">
    <source>
        <dbReference type="ARBA" id="ARBA00001936"/>
    </source>
</evidence>
<dbReference type="OrthoDB" id="198000at2759"/>
<evidence type="ECO:0000259" key="11">
    <source>
        <dbReference type="Pfam" id="PF03372"/>
    </source>
</evidence>
<keyword evidence="7" id="KW-0378">Hydrolase</keyword>
<dbReference type="AlphaFoldDB" id="A0A9P1DX68"/>
<proteinExistence type="predicted"/>
<keyword evidence="8" id="KW-0460">Magnesium</keyword>
<dbReference type="EMBL" id="CAMXCT030006627">
    <property type="protein sequence ID" value="CAL4804592.1"/>
    <property type="molecule type" value="Genomic_DNA"/>
</dbReference>
<keyword evidence="9" id="KW-0234">DNA repair</keyword>
<sequence length="338" mass="37927">MVGVLTYNIHSGVGTNGAYDLERVAGVIRRSKAEIACLQEVEVNKQLRRARRWSAMHADDQPQVIAKACGLKNCAFAATLKASFQEARCWSGEVLVGSQEASYGLATLTRFPILDTRQMMFQRSGPCLEVNHPSTQKGQQTVLEDGDTLHMDRQVQPRGALAVLLDLTSEDARPMWVINTHFSHRMASKEQRRQAREVLQWIEHLRSESADGLDDALERPTFLLAGDFNSSFYMPYSSYSVVAADERWRDLWKEAEAPCCCQASFPSYGCGGLFGMRIDHLFGLRVEGETLPMCEVAQVLRRSPADEMASDHCAVFAEMDFVEDPESKVKEEELLLIQ</sequence>
<organism evidence="12">
    <name type="scientific">Cladocopium goreaui</name>
    <dbReference type="NCBI Taxonomy" id="2562237"/>
    <lineage>
        <taxon>Eukaryota</taxon>
        <taxon>Sar</taxon>
        <taxon>Alveolata</taxon>
        <taxon>Dinophyceae</taxon>
        <taxon>Suessiales</taxon>
        <taxon>Symbiodiniaceae</taxon>
        <taxon>Cladocopium</taxon>
    </lineage>
</organism>
<dbReference type="GO" id="GO:0046872">
    <property type="term" value="F:metal ion binding"/>
    <property type="evidence" value="ECO:0007669"/>
    <property type="project" value="UniProtKB-KW"/>
</dbReference>
<dbReference type="SUPFAM" id="SSF56219">
    <property type="entry name" value="DNase I-like"/>
    <property type="match status" value="1"/>
</dbReference>
<dbReference type="PANTHER" id="PTHR15822">
    <property type="entry name" value="TRAF AND TNF RECEPTOR-ASSOCIATED PROTEIN"/>
    <property type="match status" value="1"/>
</dbReference>
<comment type="cofactor">
    <cofactor evidence="2">
        <name>Mg(2+)</name>
        <dbReference type="ChEBI" id="CHEBI:18420"/>
    </cofactor>
</comment>
<keyword evidence="10" id="KW-0539">Nucleus</keyword>
<feature type="domain" description="Endonuclease/exonuclease/phosphatase" evidence="11">
    <location>
        <begin position="5"/>
        <end position="230"/>
    </location>
</feature>
<evidence type="ECO:0000313" key="14">
    <source>
        <dbReference type="Proteomes" id="UP001152797"/>
    </source>
</evidence>
<dbReference type="EMBL" id="CAMXCT010006627">
    <property type="protein sequence ID" value="CAI4017280.1"/>
    <property type="molecule type" value="Genomic_DNA"/>
</dbReference>
<dbReference type="InterPro" id="IPR036691">
    <property type="entry name" value="Endo/exonu/phosph_ase_sf"/>
</dbReference>
<evidence type="ECO:0000256" key="4">
    <source>
        <dbReference type="ARBA" id="ARBA00022722"/>
    </source>
</evidence>
<evidence type="ECO:0000256" key="8">
    <source>
        <dbReference type="ARBA" id="ARBA00022842"/>
    </source>
</evidence>
<reference evidence="13" key="2">
    <citation type="submission" date="2024-04" db="EMBL/GenBank/DDBJ databases">
        <authorList>
            <person name="Chen Y."/>
            <person name="Shah S."/>
            <person name="Dougan E. K."/>
            <person name="Thang M."/>
            <person name="Chan C."/>
        </authorList>
    </citation>
    <scope>NUCLEOTIDE SEQUENCE [LARGE SCALE GENOMIC DNA]</scope>
</reference>
<dbReference type="GO" id="GO:0004518">
    <property type="term" value="F:nuclease activity"/>
    <property type="evidence" value="ECO:0007669"/>
    <property type="project" value="UniProtKB-KW"/>
</dbReference>
<evidence type="ECO:0000256" key="3">
    <source>
        <dbReference type="ARBA" id="ARBA00004322"/>
    </source>
</evidence>